<dbReference type="SMART" id="SM00382">
    <property type="entry name" value="AAA"/>
    <property type="match status" value="1"/>
</dbReference>
<dbReference type="Proteomes" id="UP001207605">
    <property type="component" value="Unassembled WGS sequence"/>
</dbReference>
<dbReference type="Gene3D" id="3.40.50.510">
    <property type="entry name" value="Phosphotransferase system, mannose-type IIA component"/>
    <property type="match status" value="1"/>
</dbReference>
<feature type="domain" description="Sigma-54 factor interaction" evidence="6">
    <location>
        <begin position="88"/>
        <end position="322"/>
    </location>
</feature>
<keyword evidence="1" id="KW-0808">Transferase</keyword>
<dbReference type="InterPro" id="IPR036390">
    <property type="entry name" value="WH_DNA-bd_sf"/>
</dbReference>
<evidence type="ECO:0000256" key="5">
    <source>
        <dbReference type="ARBA" id="ARBA00023125"/>
    </source>
</evidence>
<organism evidence="9 10">
    <name type="scientific">Dorea ammoniilytica</name>
    <dbReference type="NCBI Taxonomy" id="2981788"/>
    <lineage>
        <taxon>Bacteria</taxon>
        <taxon>Bacillati</taxon>
        <taxon>Bacillota</taxon>
        <taxon>Clostridia</taxon>
        <taxon>Lachnospirales</taxon>
        <taxon>Lachnospiraceae</taxon>
        <taxon>Dorea</taxon>
    </lineage>
</organism>
<evidence type="ECO:0000256" key="4">
    <source>
        <dbReference type="ARBA" id="ARBA00022840"/>
    </source>
</evidence>
<dbReference type="Gene3D" id="1.10.1790.10">
    <property type="entry name" value="PRD domain"/>
    <property type="match status" value="2"/>
</dbReference>
<evidence type="ECO:0000313" key="10">
    <source>
        <dbReference type="Proteomes" id="UP001207605"/>
    </source>
</evidence>
<dbReference type="Pfam" id="PF00158">
    <property type="entry name" value="Sigma54_activat"/>
    <property type="match status" value="1"/>
</dbReference>
<name>A0ABT2S4N6_9FIRM</name>
<dbReference type="Gene3D" id="3.40.50.300">
    <property type="entry name" value="P-loop containing nucleotide triphosphate hydrolases"/>
    <property type="match status" value="1"/>
</dbReference>
<dbReference type="SUPFAM" id="SSF46785">
    <property type="entry name" value="Winged helix' DNA-binding domain"/>
    <property type="match status" value="1"/>
</dbReference>
<dbReference type="PANTHER" id="PTHR32071:SF38">
    <property type="entry name" value="PSP OPERON TRANSCRIPTIONAL ACTIVATOR"/>
    <property type="match status" value="1"/>
</dbReference>
<comment type="caution">
    <text evidence="9">The sequence shown here is derived from an EMBL/GenBank/DDBJ whole genome shotgun (WGS) entry which is preliminary data.</text>
</comment>
<sequence length="904" mass="102743">MNRKEKILQCVRQMVDEQETKTGIDSGTIAEALGLERSNVSRDLNELVREGLVVKSESRPVLFMEASVCEELVKKAEEKDGKTAFSNLIGGNGSLKSQIEQGKSAILYPPRGLHTLLAGPTGTGKTTFAEKMYEYAAQSGIIREKEKLIVFNCAEYAQNPQLILSQLFGCKKGAYTGAEKDKIGLVEQADGGILLLDEIHRLPPEGQEMLFLLMDKGIYRRLGETDKFREADVLIIGATTENINTVLLKTFLRRMPVVIHLPALNERPIVERLQLIEMFFVNEQKKVGVPIRVYKEALIALLLYYCPGNIGQLKADIQLVCARAFLQYKVDKLQYVTVELPVLPEYIQKGRLEHQNQKNDLIDFLRYSDDYHFFEGEETIGNQKQSLYDIISEKYQTFKQQGRTKGQITGILQEDLDRYMEQLMEKYHVTDQEDGRKNLLKIINANVYYAVEEVIQFAEVRLERKLSEQAKIGMTMHVNAMLERIENGIPIREEVGSDIALNHPKEFRVAKTIKRLLEEELDVQIPERELVYLTMFLCVSNEQIKQYTGIMVMAHGNSTASSMSEVVNQLMNTDHCKALDMPLDMSTEIMFEKAVAMVKEIDEGKGVLLLTDMGSLTMMGELIEQKTGIKVRTITLASTAIVLEALRKSLMQDMSLDEIYADLKQTFQFLIKNQDEKNMGCIQHRIITTCFTGQGTAVKIKDIIMEMLPGALKDMVHIQCMDFRQAVDVQNGKEGLQRKRIDAVVGTVDLKLDGVPYISVDELIAGEGMRRLEHILSNASDLNISNEQESDVKTEILAETLSGILAFLNPAKIIPLLLKSFEELTTQGKNRKDIKFRYVIHTACMLERIMQGEIIQHKQTEEIKKKYETLFNRIKQSLGDIEHMLHIDIPDSEIVYLIEMMENI</sequence>
<feature type="domain" description="PRD" evidence="8">
    <location>
        <begin position="805"/>
        <end position="904"/>
    </location>
</feature>
<evidence type="ECO:0000259" key="8">
    <source>
        <dbReference type="PROSITE" id="PS51372"/>
    </source>
</evidence>
<dbReference type="PROSITE" id="PS51372">
    <property type="entry name" value="PRD_2"/>
    <property type="match status" value="2"/>
</dbReference>
<dbReference type="CDD" id="cd00006">
    <property type="entry name" value="PTS_IIA_man"/>
    <property type="match status" value="1"/>
</dbReference>
<dbReference type="InterPro" id="IPR004701">
    <property type="entry name" value="PTS_EIIA_man-typ"/>
</dbReference>
<keyword evidence="10" id="KW-1185">Reference proteome</keyword>
<proteinExistence type="predicted"/>
<dbReference type="InterPro" id="IPR033887">
    <property type="entry name" value="PTS_IIA_man"/>
</dbReference>
<keyword evidence="3" id="KW-0418">Kinase</keyword>
<evidence type="ECO:0000259" key="7">
    <source>
        <dbReference type="PROSITE" id="PS51096"/>
    </source>
</evidence>
<keyword evidence="2" id="KW-0547">Nucleotide-binding</keyword>
<feature type="domain" description="PRD" evidence="8">
    <location>
        <begin position="442"/>
        <end position="547"/>
    </location>
</feature>
<dbReference type="Pfam" id="PF00874">
    <property type="entry name" value="PRD"/>
    <property type="match status" value="2"/>
</dbReference>
<dbReference type="InterPro" id="IPR036634">
    <property type="entry name" value="PRD_sf"/>
</dbReference>
<dbReference type="PANTHER" id="PTHR32071">
    <property type="entry name" value="TRANSCRIPTIONAL REGULATORY PROTEIN"/>
    <property type="match status" value="1"/>
</dbReference>
<gene>
    <name evidence="9" type="ORF">OCV65_04825</name>
</gene>
<dbReference type="EMBL" id="JAOQJV010000004">
    <property type="protein sequence ID" value="MCU6699559.1"/>
    <property type="molecule type" value="Genomic_DNA"/>
</dbReference>
<feature type="domain" description="PTS EIIA type-4" evidence="7">
    <location>
        <begin position="547"/>
        <end position="679"/>
    </location>
</feature>
<dbReference type="InterPro" id="IPR011608">
    <property type="entry name" value="PRD"/>
</dbReference>
<dbReference type="SUPFAM" id="SSF63520">
    <property type="entry name" value="PTS-regulatory domain, PRD"/>
    <property type="match status" value="2"/>
</dbReference>
<evidence type="ECO:0000259" key="6">
    <source>
        <dbReference type="PROSITE" id="PS50045"/>
    </source>
</evidence>
<dbReference type="CDD" id="cd00009">
    <property type="entry name" value="AAA"/>
    <property type="match status" value="1"/>
</dbReference>
<evidence type="ECO:0000256" key="1">
    <source>
        <dbReference type="ARBA" id="ARBA00022679"/>
    </source>
</evidence>
<accession>A0ABT2S4N6</accession>
<evidence type="ECO:0000256" key="3">
    <source>
        <dbReference type="ARBA" id="ARBA00022777"/>
    </source>
</evidence>
<dbReference type="PROSITE" id="PS00676">
    <property type="entry name" value="SIGMA54_INTERACT_2"/>
    <property type="match status" value="1"/>
</dbReference>
<dbReference type="InterPro" id="IPR002078">
    <property type="entry name" value="Sigma_54_int"/>
</dbReference>
<dbReference type="InterPro" id="IPR003593">
    <property type="entry name" value="AAA+_ATPase"/>
</dbReference>
<dbReference type="PROSITE" id="PS51096">
    <property type="entry name" value="PTS_EIIA_TYPE_4"/>
    <property type="match status" value="1"/>
</dbReference>
<dbReference type="InterPro" id="IPR036662">
    <property type="entry name" value="PTS_EIIA_man-typ_sf"/>
</dbReference>
<dbReference type="InterPro" id="IPR025943">
    <property type="entry name" value="Sigma_54_int_dom_ATP-bd_2"/>
</dbReference>
<dbReference type="InterPro" id="IPR027417">
    <property type="entry name" value="P-loop_NTPase"/>
</dbReference>
<dbReference type="RefSeq" id="WP_262581127.1">
    <property type="nucleotide sequence ID" value="NZ_JAOQJV010000004.1"/>
</dbReference>
<protein>
    <submittedName>
        <fullName evidence="9">Sigma 54-interacting transcriptional regulator</fullName>
    </submittedName>
</protein>
<dbReference type="Pfam" id="PF03610">
    <property type="entry name" value="EIIA-man"/>
    <property type="match status" value="1"/>
</dbReference>
<keyword evidence="5" id="KW-0238">DNA-binding</keyword>
<keyword evidence="4" id="KW-0067">ATP-binding</keyword>
<reference evidence="9 10" key="1">
    <citation type="journal article" date="2021" name="ISME Commun">
        <title>Automated analysis of genomic sequences facilitates high-throughput and comprehensive description of bacteria.</title>
        <authorList>
            <person name="Hitch T.C.A."/>
        </authorList>
    </citation>
    <scope>NUCLEOTIDE SEQUENCE [LARGE SCALE GENOMIC DNA]</scope>
    <source>
        <strain evidence="9 10">Sanger_02</strain>
    </source>
</reference>
<dbReference type="PROSITE" id="PS50045">
    <property type="entry name" value="SIGMA54_INTERACT_4"/>
    <property type="match status" value="1"/>
</dbReference>
<evidence type="ECO:0000256" key="2">
    <source>
        <dbReference type="ARBA" id="ARBA00022741"/>
    </source>
</evidence>
<evidence type="ECO:0000313" key="9">
    <source>
        <dbReference type="EMBL" id="MCU6699559.1"/>
    </source>
</evidence>
<dbReference type="SUPFAM" id="SSF52540">
    <property type="entry name" value="P-loop containing nucleoside triphosphate hydrolases"/>
    <property type="match status" value="1"/>
</dbReference>
<dbReference type="SUPFAM" id="SSF53062">
    <property type="entry name" value="PTS system fructose IIA component-like"/>
    <property type="match status" value="1"/>
</dbReference>